<protein>
    <submittedName>
        <fullName evidence="3">Osmoprotectant transport system substrate-binding protein/osmoprotectant transport system permease protein</fullName>
    </submittedName>
</protein>
<feature type="domain" description="ABC-type glycine betaine transport system substrate-binding" evidence="2">
    <location>
        <begin position="31"/>
        <end position="293"/>
    </location>
</feature>
<dbReference type="EMBL" id="FWZX01000001">
    <property type="protein sequence ID" value="SME88795.1"/>
    <property type="molecule type" value="Genomic_DNA"/>
</dbReference>
<keyword evidence="1" id="KW-0732">Signal</keyword>
<dbReference type="Pfam" id="PF04069">
    <property type="entry name" value="OpuAC"/>
    <property type="match status" value="1"/>
</dbReference>
<feature type="chain" id="PRO_5012915645" evidence="1">
    <location>
        <begin position="29"/>
        <end position="298"/>
    </location>
</feature>
<dbReference type="Gene3D" id="3.40.190.120">
    <property type="entry name" value="Osmoprotection protein (prox), domain 2"/>
    <property type="match status" value="1"/>
</dbReference>
<evidence type="ECO:0000256" key="1">
    <source>
        <dbReference type="SAM" id="SignalP"/>
    </source>
</evidence>
<evidence type="ECO:0000259" key="2">
    <source>
        <dbReference type="Pfam" id="PF04069"/>
    </source>
</evidence>
<organism evidence="3 4">
    <name type="scientific">Tistlia consotensis USBA 355</name>
    <dbReference type="NCBI Taxonomy" id="560819"/>
    <lineage>
        <taxon>Bacteria</taxon>
        <taxon>Pseudomonadati</taxon>
        <taxon>Pseudomonadota</taxon>
        <taxon>Alphaproteobacteria</taxon>
        <taxon>Rhodospirillales</taxon>
        <taxon>Rhodovibrionaceae</taxon>
        <taxon>Tistlia</taxon>
    </lineage>
</organism>
<feature type="signal peptide" evidence="1">
    <location>
        <begin position="1"/>
        <end position="28"/>
    </location>
</feature>
<proteinExistence type="predicted"/>
<dbReference type="SUPFAM" id="SSF53850">
    <property type="entry name" value="Periplasmic binding protein-like II"/>
    <property type="match status" value="1"/>
</dbReference>
<dbReference type="STRING" id="560819.SAMN05428998_101140"/>
<dbReference type="RefSeq" id="WP_085120502.1">
    <property type="nucleotide sequence ID" value="NZ_FWZX01000001.1"/>
</dbReference>
<sequence length="298" mass="31752">MLEGSTRRTVLAGAALLASLSLFGPAQAADKLTVGSKNYTESIVVTHMLADLLEAKGYEVDRKIGLGGTSVIHEAIVSGEIDLYPEYTGTALLAILKHKVVNDPDEAYGIVKAAYAEQFGLTWLKPLGFNDTYALAMRRADTEKLGIASLSDLATHAGDLTLGSTQEFLVRPDALPGLSKTYGMAFKGTRGMDPGLVYQAIAGGNVDVISVFTTDGRIKANDLTVLKDDKRFFPPYYLTPVVRSQTLAAHPDVADALNALAGKIDEATMVAINSAIDQGKRPAEAVAREFLQKAGLLH</sequence>
<dbReference type="CDD" id="cd13528">
    <property type="entry name" value="PBP2_osmoprotectants"/>
    <property type="match status" value="1"/>
</dbReference>
<evidence type="ECO:0000313" key="4">
    <source>
        <dbReference type="Proteomes" id="UP000192917"/>
    </source>
</evidence>
<dbReference type="AlphaFoldDB" id="A0A1Y6B7U1"/>
<dbReference type="Proteomes" id="UP000192917">
    <property type="component" value="Unassembled WGS sequence"/>
</dbReference>
<dbReference type="GO" id="GO:0022857">
    <property type="term" value="F:transmembrane transporter activity"/>
    <property type="evidence" value="ECO:0007669"/>
    <property type="project" value="InterPro"/>
</dbReference>
<name>A0A1Y6B7U1_9PROT</name>
<dbReference type="GO" id="GO:0043190">
    <property type="term" value="C:ATP-binding cassette (ABC) transporter complex"/>
    <property type="evidence" value="ECO:0007669"/>
    <property type="project" value="InterPro"/>
</dbReference>
<keyword evidence="4" id="KW-1185">Reference proteome</keyword>
<dbReference type="Gene3D" id="3.40.190.10">
    <property type="entry name" value="Periplasmic binding protein-like II"/>
    <property type="match status" value="1"/>
</dbReference>
<accession>A0A1Y6B7U1</accession>
<dbReference type="InterPro" id="IPR007210">
    <property type="entry name" value="ABC_Gly_betaine_transp_sub-bd"/>
</dbReference>
<evidence type="ECO:0000313" key="3">
    <source>
        <dbReference type="EMBL" id="SME88795.1"/>
    </source>
</evidence>
<dbReference type="PROSITE" id="PS51318">
    <property type="entry name" value="TAT"/>
    <property type="match status" value="1"/>
</dbReference>
<reference evidence="3 4" key="1">
    <citation type="submission" date="2017-04" db="EMBL/GenBank/DDBJ databases">
        <authorList>
            <person name="Afonso C.L."/>
            <person name="Miller P.J."/>
            <person name="Scott M.A."/>
            <person name="Spackman E."/>
            <person name="Goraichik I."/>
            <person name="Dimitrov K.M."/>
            <person name="Suarez D.L."/>
            <person name="Swayne D.E."/>
        </authorList>
    </citation>
    <scope>NUCLEOTIDE SEQUENCE [LARGE SCALE GENOMIC DNA]</scope>
    <source>
        <strain evidence="3 4">USBA 355</strain>
    </source>
</reference>
<dbReference type="InterPro" id="IPR006311">
    <property type="entry name" value="TAT_signal"/>
</dbReference>
<gene>
    <name evidence="3" type="ORF">SAMN05428998_101140</name>
</gene>